<evidence type="ECO:0000259" key="1">
    <source>
        <dbReference type="PROSITE" id="PS51186"/>
    </source>
</evidence>
<evidence type="ECO:0000313" key="3">
    <source>
        <dbReference type="Proteomes" id="UP000481109"/>
    </source>
</evidence>
<accession>A0A6G4XCH1</accession>
<organism evidence="2 3">
    <name type="scientific">Streptomyces mesophilus</name>
    <dbReference type="NCBI Taxonomy" id="1775132"/>
    <lineage>
        <taxon>Bacteria</taxon>
        <taxon>Bacillati</taxon>
        <taxon>Actinomycetota</taxon>
        <taxon>Actinomycetes</taxon>
        <taxon>Kitasatosporales</taxon>
        <taxon>Streptomycetaceae</taxon>
        <taxon>Streptomyces</taxon>
    </lineage>
</organism>
<dbReference type="Pfam" id="PF13302">
    <property type="entry name" value="Acetyltransf_3"/>
    <property type="match status" value="1"/>
</dbReference>
<name>A0A6G4XCH1_9ACTN</name>
<feature type="domain" description="N-acetyltransferase" evidence="1">
    <location>
        <begin position="10"/>
        <end position="171"/>
    </location>
</feature>
<reference evidence="2 3" key="1">
    <citation type="submission" date="2020-02" db="EMBL/GenBank/DDBJ databases">
        <title>Whole-genome analyses of novel actinobacteria.</title>
        <authorList>
            <person name="Sahin N."/>
            <person name="Tokatli A."/>
        </authorList>
    </citation>
    <scope>NUCLEOTIDE SEQUENCE [LARGE SCALE GENOMIC DNA]</scope>
    <source>
        <strain evidence="2 3">YC504</strain>
    </source>
</reference>
<sequence length="177" mass="19827">MTPELRTERLVLTPYVPADEEDFVGLFQDAASGQWFWDGPERRPAAEDRALFGRIFSMIYAEDRFPVWAVRHEGRFIGHAEIKPSPESWLNGHEIVYGLTANSWGHGFGTELAAALTAYGHDALHLTEVHATVNAENARSLKVLKKIGFVHTKDVREDDGSTTQLLTHRTGSDSVRI</sequence>
<dbReference type="AlphaFoldDB" id="A0A6G4XCH1"/>
<dbReference type="RefSeq" id="WP_165330454.1">
    <property type="nucleotide sequence ID" value="NZ_JAAKZW010000007.1"/>
</dbReference>
<dbReference type="Gene3D" id="3.40.630.30">
    <property type="match status" value="1"/>
</dbReference>
<keyword evidence="2" id="KW-0808">Transferase</keyword>
<dbReference type="InterPro" id="IPR000182">
    <property type="entry name" value="GNAT_dom"/>
</dbReference>
<dbReference type="PANTHER" id="PTHR43792">
    <property type="entry name" value="GNAT FAMILY, PUTATIVE (AFU_ORTHOLOGUE AFUA_3G00765)-RELATED-RELATED"/>
    <property type="match status" value="1"/>
</dbReference>
<dbReference type="InterPro" id="IPR051531">
    <property type="entry name" value="N-acetyltransferase"/>
</dbReference>
<evidence type="ECO:0000313" key="2">
    <source>
        <dbReference type="EMBL" id="NGO74933.1"/>
    </source>
</evidence>
<dbReference type="Proteomes" id="UP000481109">
    <property type="component" value="Unassembled WGS sequence"/>
</dbReference>
<gene>
    <name evidence="2" type="ORF">G6045_04415</name>
</gene>
<dbReference type="GO" id="GO:0016747">
    <property type="term" value="F:acyltransferase activity, transferring groups other than amino-acyl groups"/>
    <property type="evidence" value="ECO:0007669"/>
    <property type="project" value="InterPro"/>
</dbReference>
<comment type="caution">
    <text evidence="2">The sequence shown here is derived from an EMBL/GenBank/DDBJ whole genome shotgun (WGS) entry which is preliminary data.</text>
</comment>
<dbReference type="PANTHER" id="PTHR43792:SF1">
    <property type="entry name" value="N-ACETYLTRANSFERASE DOMAIN-CONTAINING PROTEIN"/>
    <property type="match status" value="1"/>
</dbReference>
<dbReference type="SUPFAM" id="SSF55729">
    <property type="entry name" value="Acyl-CoA N-acyltransferases (Nat)"/>
    <property type="match status" value="1"/>
</dbReference>
<protein>
    <submittedName>
        <fullName evidence="2">GNAT family N-acetyltransferase</fullName>
    </submittedName>
</protein>
<keyword evidence="3" id="KW-1185">Reference proteome</keyword>
<proteinExistence type="predicted"/>
<dbReference type="PROSITE" id="PS51186">
    <property type="entry name" value="GNAT"/>
    <property type="match status" value="1"/>
</dbReference>
<dbReference type="InterPro" id="IPR016181">
    <property type="entry name" value="Acyl_CoA_acyltransferase"/>
</dbReference>
<dbReference type="EMBL" id="JAAKZW010000007">
    <property type="protein sequence ID" value="NGO74933.1"/>
    <property type="molecule type" value="Genomic_DNA"/>
</dbReference>